<dbReference type="SUPFAM" id="SSF55729">
    <property type="entry name" value="Acyl-CoA N-acyltransferases (Nat)"/>
    <property type="match status" value="1"/>
</dbReference>
<dbReference type="InterPro" id="IPR041496">
    <property type="entry name" value="YitH/HolE_GNAT"/>
</dbReference>
<dbReference type="AlphaFoldDB" id="A0A1H6DNQ2"/>
<dbReference type="PANTHER" id="PTHR47237:SF2">
    <property type="entry name" value="BLL4206 PROTEIN"/>
    <property type="match status" value="1"/>
</dbReference>
<keyword evidence="2" id="KW-0808">Transferase</keyword>
<dbReference type="PROSITE" id="PS51186">
    <property type="entry name" value="GNAT"/>
    <property type="match status" value="1"/>
</dbReference>
<dbReference type="Pfam" id="PF18014">
    <property type="entry name" value="Acetyltransf_18"/>
    <property type="match status" value="1"/>
</dbReference>
<feature type="domain" description="N-acetyltransferase" evidence="1">
    <location>
        <begin position="22"/>
        <end position="152"/>
    </location>
</feature>
<evidence type="ECO:0000259" key="1">
    <source>
        <dbReference type="PROSITE" id="PS51186"/>
    </source>
</evidence>
<evidence type="ECO:0000313" key="2">
    <source>
        <dbReference type="EMBL" id="SEG86967.1"/>
    </source>
</evidence>
<dbReference type="Pfam" id="PF13673">
    <property type="entry name" value="Acetyltransf_10"/>
    <property type="match status" value="1"/>
</dbReference>
<organism evidence="2 3">
    <name type="scientific">Marinobacterium lutimaris</name>
    <dbReference type="NCBI Taxonomy" id="568106"/>
    <lineage>
        <taxon>Bacteria</taxon>
        <taxon>Pseudomonadati</taxon>
        <taxon>Pseudomonadota</taxon>
        <taxon>Gammaproteobacteria</taxon>
        <taxon>Oceanospirillales</taxon>
        <taxon>Oceanospirillaceae</taxon>
        <taxon>Marinobacterium</taxon>
    </lineage>
</organism>
<evidence type="ECO:0000313" key="3">
    <source>
        <dbReference type="Proteomes" id="UP000236745"/>
    </source>
</evidence>
<sequence>MSNSFSSAPGRDAGVDEEVSGVSVRVAGVADLPAMCQLSFEQGWPHRVGDWLLMLEIGEAVVLEEDAEVIGCGLRIAQGDSASLALILVRRACRGRGLGRLLMQTLIERSPTASLFLNATAEGAPLYRKYGFNDAGTVIQWQGICRASALGEAFGQLEALESADEIVQLLKRARGVDPDALIGALRRSQQRLVGVREKDALTGFACLRRFGRGWVIGPVVAATRANAARMIEALAADLDGEFLRIDLPEQTGLEPLMSSLGLSEVDRVSLMWRGEAPAPLGAERLYALFSQATG</sequence>
<dbReference type="InterPro" id="IPR016181">
    <property type="entry name" value="Acyl_CoA_acyltransferase"/>
</dbReference>
<dbReference type="InterPro" id="IPR000182">
    <property type="entry name" value="GNAT_dom"/>
</dbReference>
<dbReference type="PANTHER" id="PTHR47237">
    <property type="entry name" value="SLL0310 PROTEIN"/>
    <property type="match status" value="1"/>
</dbReference>
<keyword evidence="3" id="KW-1185">Reference proteome</keyword>
<dbReference type="EMBL" id="FNVQ01000008">
    <property type="protein sequence ID" value="SEG86967.1"/>
    <property type="molecule type" value="Genomic_DNA"/>
</dbReference>
<dbReference type="CDD" id="cd04301">
    <property type="entry name" value="NAT_SF"/>
    <property type="match status" value="1"/>
</dbReference>
<proteinExistence type="predicted"/>
<dbReference type="Gene3D" id="3.40.630.30">
    <property type="match status" value="1"/>
</dbReference>
<dbReference type="Gene3D" id="3.40.630.90">
    <property type="match status" value="1"/>
</dbReference>
<dbReference type="Proteomes" id="UP000236745">
    <property type="component" value="Unassembled WGS sequence"/>
</dbReference>
<reference evidence="2 3" key="1">
    <citation type="submission" date="2016-10" db="EMBL/GenBank/DDBJ databases">
        <authorList>
            <person name="de Groot N.N."/>
        </authorList>
    </citation>
    <scope>NUCLEOTIDE SEQUENCE [LARGE SCALE GENOMIC DNA]</scope>
    <source>
        <strain evidence="2 3">DSM 22012</strain>
    </source>
</reference>
<gene>
    <name evidence="2" type="ORF">SAMN05444390_10818</name>
</gene>
<dbReference type="InterPro" id="IPR052729">
    <property type="entry name" value="Acyl/Acetyltrans_Enzymes"/>
</dbReference>
<dbReference type="OrthoDB" id="510731at2"/>
<dbReference type="RefSeq" id="WP_104005707.1">
    <property type="nucleotide sequence ID" value="NZ_FNVQ01000008.1"/>
</dbReference>
<dbReference type="GO" id="GO:0016747">
    <property type="term" value="F:acyltransferase activity, transferring groups other than amino-acyl groups"/>
    <property type="evidence" value="ECO:0007669"/>
    <property type="project" value="InterPro"/>
</dbReference>
<name>A0A1H6DNQ2_9GAMM</name>
<protein>
    <submittedName>
        <fullName evidence="2">Acetyltransferase (GNAT) domain-containing protein</fullName>
    </submittedName>
</protein>
<accession>A0A1H6DNQ2</accession>